<feature type="transmembrane region" description="Helical" evidence="2">
    <location>
        <begin position="89"/>
        <end position="111"/>
    </location>
</feature>
<sequence length="247" mass="25126">MRGLRVMLSRSSRVDHERLLDAARATRSPRPAPGPGDPLASLLRAAAAPARERELAGEEAAVAAFRAAHLTEATDAVTRRRRHRLTVGALAWVAGVAATATAGAALAAVGLDRSGPTPPPAVTSPAAPEPTIGPGTPTGEPSAVPTAPTDGPTAGATSVPPTSPPGASLTPSPEATDHVGPGNSDNTTDRPGLCRAYLAKSERQREKALDRPAFNELVVAAGGAEHVEGYCRNLRSESDPDSTTGAD</sequence>
<evidence type="ECO:0000256" key="1">
    <source>
        <dbReference type="SAM" id="MobiDB-lite"/>
    </source>
</evidence>
<keyword evidence="2" id="KW-0472">Membrane</keyword>
<gene>
    <name evidence="3" type="ORF">Van01_26650</name>
</gene>
<feature type="region of interest" description="Disordered" evidence="1">
    <location>
        <begin position="116"/>
        <end position="194"/>
    </location>
</feature>
<organism evidence="3 4">
    <name type="scientific">Micromonospora andamanensis</name>
    <dbReference type="NCBI Taxonomy" id="1287068"/>
    <lineage>
        <taxon>Bacteria</taxon>
        <taxon>Bacillati</taxon>
        <taxon>Actinomycetota</taxon>
        <taxon>Actinomycetes</taxon>
        <taxon>Micromonosporales</taxon>
        <taxon>Micromonosporaceae</taxon>
        <taxon>Micromonospora</taxon>
    </lineage>
</organism>
<keyword evidence="2" id="KW-1133">Transmembrane helix</keyword>
<proteinExistence type="predicted"/>
<reference evidence="3 4" key="1">
    <citation type="submission" date="2021-01" db="EMBL/GenBank/DDBJ databases">
        <title>Whole genome shotgun sequence of Verrucosispora andamanensis NBRC 109075.</title>
        <authorList>
            <person name="Komaki H."/>
            <person name="Tamura T."/>
        </authorList>
    </citation>
    <scope>NUCLEOTIDE SEQUENCE [LARGE SCALE GENOMIC DNA]</scope>
    <source>
        <strain evidence="3 4">NBRC 109075</strain>
    </source>
</reference>
<evidence type="ECO:0000313" key="4">
    <source>
        <dbReference type="Proteomes" id="UP000647017"/>
    </source>
</evidence>
<comment type="caution">
    <text evidence="3">The sequence shown here is derived from an EMBL/GenBank/DDBJ whole genome shotgun (WGS) entry which is preliminary data.</text>
</comment>
<accession>A0ABQ4HUY2</accession>
<name>A0ABQ4HUY2_9ACTN</name>
<protein>
    <submittedName>
        <fullName evidence="3">Uncharacterized protein</fullName>
    </submittedName>
</protein>
<evidence type="ECO:0000256" key="2">
    <source>
        <dbReference type="SAM" id="Phobius"/>
    </source>
</evidence>
<feature type="compositionally biased region" description="Low complexity" evidence="1">
    <location>
        <begin position="123"/>
        <end position="157"/>
    </location>
</feature>
<keyword evidence="2" id="KW-0812">Transmembrane</keyword>
<dbReference type="Proteomes" id="UP000647017">
    <property type="component" value="Unassembled WGS sequence"/>
</dbReference>
<dbReference type="RefSeq" id="WP_204006553.1">
    <property type="nucleotide sequence ID" value="NZ_BOOZ01000013.1"/>
</dbReference>
<dbReference type="EMBL" id="BOOZ01000013">
    <property type="protein sequence ID" value="GIJ09451.1"/>
    <property type="molecule type" value="Genomic_DNA"/>
</dbReference>
<keyword evidence="4" id="KW-1185">Reference proteome</keyword>
<evidence type="ECO:0000313" key="3">
    <source>
        <dbReference type="EMBL" id="GIJ09451.1"/>
    </source>
</evidence>